<keyword evidence="4 6" id="KW-1133">Transmembrane helix</keyword>
<dbReference type="OrthoDB" id="5653546at2"/>
<dbReference type="GO" id="GO:0005886">
    <property type="term" value="C:plasma membrane"/>
    <property type="evidence" value="ECO:0007669"/>
    <property type="project" value="UniProtKB-SubCell"/>
</dbReference>
<dbReference type="Pfam" id="PF03170">
    <property type="entry name" value="BcsB"/>
    <property type="match status" value="1"/>
</dbReference>
<dbReference type="PANTHER" id="PTHR39083">
    <property type="entry name" value="CYCLIC DI-GMP-BINDING PROTEIN"/>
    <property type="match status" value="1"/>
</dbReference>
<dbReference type="Proteomes" id="UP000055035">
    <property type="component" value="Unassembled WGS sequence"/>
</dbReference>
<dbReference type="EMBL" id="LNYJ01000011">
    <property type="protein sequence ID" value="KTD17285.1"/>
    <property type="molecule type" value="Genomic_DNA"/>
</dbReference>
<reference evidence="7 8" key="1">
    <citation type="submission" date="2015-11" db="EMBL/GenBank/DDBJ databases">
        <title>Genomic analysis of 38 Legionella species identifies large and diverse effector repertoires.</title>
        <authorList>
            <person name="Burstein D."/>
            <person name="Amaro F."/>
            <person name="Zusman T."/>
            <person name="Lifshitz Z."/>
            <person name="Cohen O."/>
            <person name="Gilbert J.A."/>
            <person name="Pupko T."/>
            <person name="Shuman H.A."/>
            <person name="Segal G."/>
        </authorList>
    </citation>
    <scope>NUCLEOTIDE SEQUENCE [LARGE SCALE GENOMIC DNA]</scope>
    <source>
        <strain evidence="7 8">BL-540</strain>
    </source>
</reference>
<evidence type="ECO:0000256" key="5">
    <source>
        <dbReference type="ARBA" id="ARBA00023136"/>
    </source>
</evidence>
<gene>
    <name evidence="7" type="ORF">Ljor_1591</name>
</gene>
<evidence type="ECO:0000256" key="2">
    <source>
        <dbReference type="ARBA" id="ARBA00022475"/>
    </source>
</evidence>
<dbReference type="RefSeq" id="WP_058471054.1">
    <property type="nucleotide sequence ID" value="NZ_CAAAIC010000003.1"/>
</dbReference>
<evidence type="ECO:0000256" key="3">
    <source>
        <dbReference type="ARBA" id="ARBA00022692"/>
    </source>
</evidence>
<feature type="chain" id="PRO_5015215757" description="Cyclic di-GMP-binding protein" evidence="6">
    <location>
        <begin position="30"/>
        <end position="715"/>
    </location>
</feature>
<comment type="subcellular location">
    <subcellularLocation>
        <location evidence="6">Cell inner membrane</location>
    </subcellularLocation>
    <subcellularLocation>
        <location evidence="1">Cell membrane</location>
        <topology evidence="1">Single-pass membrane protein</topology>
    </subcellularLocation>
</comment>
<evidence type="ECO:0000256" key="4">
    <source>
        <dbReference type="ARBA" id="ARBA00022989"/>
    </source>
</evidence>
<evidence type="ECO:0000313" key="7">
    <source>
        <dbReference type="EMBL" id="KTD17285.1"/>
    </source>
</evidence>
<keyword evidence="5 6" id="KW-0472">Membrane</keyword>
<keyword evidence="6" id="KW-0732">Signal</keyword>
<keyword evidence="3 6" id="KW-0812">Transmembrane</keyword>
<keyword evidence="6" id="KW-0973">c-di-GMP</keyword>
<organism evidence="7 8">
    <name type="scientific">Legionella jordanis</name>
    <dbReference type="NCBI Taxonomy" id="456"/>
    <lineage>
        <taxon>Bacteria</taxon>
        <taxon>Pseudomonadati</taxon>
        <taxon>Pseudomonadota</taxon>
        <taxon>Gammaproteobacteria</taxon>
        <taxon>Legionellales</taxon>
        <taxon>Legionellaceae</taxon>
        <taxon>Legionella</taxon>
    </lineage>
</organism>
<dbReference type="PATRIC" id="fig|456.5.peg.1699"/>
<comment type="similarity">
    <text evidence="6">Belongs to the AcsB/BcsB family.</text>
</comment>
<keyword evidence="8" id="KW-1185">Reference proteome</keyword>
<protein>
    <recommendedName>
        <fullName evidence="6">Cyclic di-GMP-binding protein</fullName>
    </recommendedName>
    <alternativeName>
        <fullName evidence="6">Cellulose synthase regulatory subunit</fullName>
    </alternativeName>
</protein>
<dbReference type="PANTHER" id="PTHR39083:SF1">
    <property type="entry name" value="CYCLIC DI-GMP-BINDING PROTEIN"/>
    <property type="match status" value="1"/>
</dbReference>
<evidence type="ECO:0000256" key="1">
    <source>
        <dbReference type="ARBA" id="ARBA00004162"/>
    </source>
</evidence>
<comment type="caution">
    <text evidence="7">The sequence shown here is derived from an EMBL/GenBank/DDBJ whole genome shotgun (WGS) entry which is preliminary data.</text>
</comment>
<dbReference type="GO" id="GO:0006011">
    <property type="term" value="P:UDP-alpha-D-glucose metabolic process"/>
    <property type="evidence" value="ECO:0007669"/>
    <property type="project" value="InterPro"/>
</dbReference>
<feature type="transmembrane region" description="Helical" evidence="6">
    <location>
        <begin position="685"/>
        <end position="708"/>
    </location>
</feature>
<evidence type="ECO:0000256" key="6">
    <source>
        <dbReference type="RuleBase" id="RU365021"/>
    </source>
</evidence>
<dbReference type="UniPathway" id="UPA00694"/>
<keyword evidence="2 6" id="KW-1003">Cell membrane</keyword>
<dbReference type="Gene3D" id="2.60.120.260">
    <property type="entry name" value="Galactose-binding domain-like"/>
    <property type="match status" value="2"/>
</dbReference>
<evidence type="ECO:0000313" key="8">
    <source>
        <dbReference type="Proteomes" id="UP000055035"/>
    </source>
</evidence>
<name>A0A0W0VAZ6_9GAMM</name>
<keyword evidence="6" id="KW-0135">Cellulose biosynthesis</keyword>
<comment type="subunit">
    <text evidence="6">Tightly associated with the cellulose synthase catalytic subunit.</text>
</comment>
<comment type="function">
    <text evidence="6">Binds the cellulose synthase activator, bis-(3'-5') cyclic diguanylic acid (c-di-GMP).</text>
</comment>
<keyword evidence="6" id="KW-0997">Cell inner membrane</keyword>
<feature type="signal peptide" evidence="6">
    <location>
        <begin position="1"/>
        <end position="29"/>
    </location>
</feature>
<dbReference type="STRING" id="456.Ljor_1591"/>
<sequence length="715" mass="80032">MKFLRSAYNFFIYHLLLFSTAVVPHYCLANPAASIPQNSQGTTTAINESDLYTFEQLGWDSSITLNGYQPNYTFYLPIPKRLNIQKAFLHLKMAFSPLLKEGTRVDLHFNQTPIRHLVIPNHLNEEVSWDIELPLTNLSPDWQKLTFSAKFVSTKNLCDPDIWIYISPQSSLSIAATIQPFMGSLNQLPYPFIDPTAIKLTPTLLLLPSNPTAQEIFSLLNVATQLGQSSGDQTLNLSVGFINENEKALAKSNLILIATFEHLKQSYFAQTALSQQSSIINKALKSSSGILVLTGSPFNSVLGQLIITGNNSSSLNKAASAFLSSEFTSLSSGKIAVVEQIQTSPQISSRGRWYQSSLKELGYPSKSVSGLGQHRLTYSIPLPNNHIPLQGRIKTYVTAPIFPGKNYSYITLLVNGLKQSTYWLTKEHSNWQAEIDSSAMKPGINTIDYLVNLHREGELCTPENAHELWATIHAETQFETGLSTSFPLAMLNQLPVPFSNKVNVILPDVLSKDEIDRLANLFYKFGQLIAPNPLQLKFHNSRGVNEEFVRNHNVILYGTPETNPWVKFALEYMPVQLNGASRLLKQHNRKLQVTGEQSFGLLELTSSPWSEDNAVLLITANAQNALYLACNALNDDKTRMSLNGNIALINSNQSIELLNSYDNSYISLRHRVTTYIVNVAKNIQYYLGTHLQILIIIFAIIVPIWILLRRKKRGD</sequence>
<dbReference type="AlphaFoldDB" id="A0A0W0VAZ6"/>
<proteinExistence type="inferred from homology"/>
<dbReference type="GO" id="GO:0030244">
    <property type="term" value="P:cellulose biosynthetic process"/>
    <property type="evidence" value="ECO:0007669"/>
    <property type="project" value="UniProtKB-KW"/>
</dbReference>
<comment type="pathway">
    <text evidence="6">Glycan metabolism; bacterial cellulose biosynthesis.</text>
</comment>
<accession>A0A0W0VAZ6</accession>
<dbReference type="InterPro" id="IPR018513">
    <property type="entry name" value="Cell_synthase_bac"/>
</dbReference>